<protein>
    <submittedName>
        <fullName evidence="6">Response regulator transcription factor</fullName>
    </submittedName>
</protein>
<dbReference type="GO" id="GO:0003677">
    <property type="term" value="F:DNA binding"/>
    <property type="evidence" value="ECO:0007669"/>
    <property type="project" value="UniProtKB-KW"/>
</dbReference>
<dbReference type="AlphaFoldDB" id="A0A5B8V216"/>
<feature type="domain" description="Response regulatory" evidence="5">
    <location>
        <begin position="5"/>
        <end position="123"/>
    </location>
</feature>
<evidence type="ECO:0000313" key="6">
    <source>
        <dbReference type="EMBL" id="QEC65105.1"/>
    </source>
</evidence>
<evidence type="ECO:0000256" key="3">
    <source>
        <dbReference type="PROSITE-ProRule" id="PRU00169"/>
    </source>
</evidence>
<dbReference type="PANTHER" id="PTHR43214">
    <property type="entry name" value="TWO-COMPONENT RESPONSE REGULATOR"/>
    <property type="match status" value="1"/>
</dbReference>
<evidence type="ECO:0000256" key="1">
    <source>
        <dbReference type="ARBA" id="ARBA00022553"/>
    </source>
</evidence>
<dbReference type="EMBL" id="CP042436">
    <property type="protein sequence ID" value="QEC65105.1"/>
    <property type="molecule type" value="Genomic_DNA"/>
</dbReference>
<gene>
    <name evidence="6" type="ORF">FRZ54_21855</name>
</gene>
<dbReference type="InterPro" id="IPR016032">
    <property type="entry name" value="Sig_transdc_resp-reg_C-effctor"/>
</dbReference>
<organism evidence="6 7">
    <name type="scientific">Mucilaginibacter ginsenosidivorans</name>
    <dbReference type="NCBI Taxonomy" id="398053"/>
    <lineage>
        <taxon>Bacteria</taxon>
        <taxon>Pseudomonadati</taxon>
        <taxon>Bacteroidota</taxon>
        <taxon>Sphingobacteriia</taxon>
        <taxon>Sphingobacteriales</taxon>
        <taxon>Sphingobacteriaceae</taxon>
        <taxon>Mucilaginibacter</taxon>
    </lineage>
</organism>
<evidence type="ECO:0000259" key="4">
    <source>
        <dbReference type="PROSITE" id="PS50043"/>
    </source>
</evidence>
<dbReference type="CDD" id="cd17535">
    <property type="entry name" value="REC_NarL-like"/>
    <property type="match status" value="1"/>
</dbReference>
<dbReference type="InterPro" id="IPR001789">
    <property type="entry name" value="Sig_transdc_resp-reg_receiver"/>
</dbReference>
<dbReference type="PROSITE" id="PS50043">
    <property type="entry name" value="HTH_LUXR_2"/>
    <property type="match status" value="1"/>
</dbReference>
<reference evidence="6 7" key="1">
    <citation type="journal article" date="2017" name="Curr. Microbiol.">
        <title>Mucilaginibacter ginsenosidivorans sp. nov., Isolated from Soil of Ginseng Field.</title>
        <authorList>
            <person name="Kim M.M."/>
            <person name="Siddiqi M.Z."/>
            <person name="Im W.T."/>
        </authorList>
    </citation>
    <scope>NUCLEOTIDE SEQUENCE [LARGE SCALE GENOMIC DNA]</scope>
    <source>
        <strain evidence="6 7">Gsoil 3017</strain>
    </source>
</reference>
<proteinExistence type="predicted"/>
<dbReference type="SMART" id="SM00448">
    <property type="entry name" value="REC"/>
    <property type="match status" value="1"/>
</dbReference>
<name>A0A5B8V216_9SPHI</name>
<dbReference type="KEGG" id="mgin:FRZ54_21855"/>
<evidence type="ECO:0000256" key="2">
    <source>
        <dbReference type="ARBA" id="ARBA00023125"/>
    </source>
</evidence>
<dbReference type="InterPro" id="IPR039420">
    <property type="entry name" value="WalR-like"/>
</dbReference>
<keyword evidence="7" id="KW-1185">Reference proteome</keyword>
<dbReference type="Pfam" id="PF00072">
    <property type="entry name" value="Response_reg"/>
    <property type="match status" value="1"/>
</dbReference>
<evidence type="ECO:0000259" key="5">
    <source>
        <dbReference type="PROSITE" id="PS50110"/>
    </source>
</evidence>
<dbReference type="CDD" id="cd06170">
    <property type="entry name" value="LuxR_C_like"/>
    <property type="match status" value="1"/>
</dbReference>
<dbReference type="InterPro" id="IPR011006">
    <property type="entry name" value="CheY-like_superfamily"/>
</dbReference>
<dbReference type="Proteomes" id="UP000321479">
    <property type="component" value="Chromosome"/>
</dbReference>
<dbReference type="RefSeq" id="WP_147033938.1">
    <property type="nucleotide sequence ID" value="NZ_CP042436.1"/>
</dbReference>
<feature type="modified residue" description="4-aspartylphosphate" evidence="3">
    <location>
        <position position="58"/>
    </location>
</feature>
<dbReference type="Gene3D" id="3.40.50.2300">
    <property type="match status" value="1"/>
</dbReference>
<dbReference type="OrthoDB" id="9797341at2"/>
<dbReference type="GO" id="GO:0000160">
    <property type="term" value="P:phosphorelay signal transduction system"/>
    <property type="evidence" value="ECO:0007669"/>
    <property type="project" value="InterPro"/>
</dbReference>
<evidence type="ECO:0000313" key="7">
    <source>
        <dbReference type="Proteomes" id="UP000321479"/>
    </source>
</evidence>
<dbReference type="InterPro" id="IPR058245">
    <property type="entry name" value="NreC/VraR/RcsB-like_REC"/>
</dbReference>
<feature type="domain" description="HTH luxR-type" evidence="4">
    <location>
        <begin position="148"/>
        <end position="213"/>
    </location>
</feature>
<dbReference type="SMART" id="SM00421">
    <property type="entry name" value="HTH_LUXR"/>
    <property type="match status" value="1"/>
</dbReference>
<sequence length="218" mass="24864">MGSVTVAIVDDHKLFSRSLEVMINRFRGYSVLFTASDGLDFIHKLKMQLNRPRIVVMDQFMPIMDGASTVVWLRENFPEISVIALSMNHSEGTVLNMAKNGVKGYLHKDAELTEFKESLDIVSKGGYYYPDYITDFLINMGNKPAKGTDNETDSLKPREIEFLKLACSELTYKEIAEKMNASLRTVDSYRDQLFEKLNIKSRIGLVLYAVRNKIVDNM</sequence>
<dbReference type="Pfam" id="PF00196">
    <property type="entry name" value="GerE"/>
    <property type="match status" value="1"/>
</dbReference>
<accession>A0A5B8V216</accession>
<dbReference type="GO" id="GO:0006355">
    <property type="term" value="P:regulation of DNA-templated transcription"/>
    <property type="evidence" value="ECO:0007669"/>
    <property type="project" value="InterPro"/>
</dbReference>
<dbReference type="InterPro" id="IPR000792">
    <property type="entry name" value="Tscrpt_reg_LuxR_C"/>
</dbReference>
<dbReference type="PROSITE" id="PS50110">
    <property type="entry name" value="RESPONSE_REGULATORY"/>
    <property type="match status" value="1"/>
</dbReference>
<dbReference type="SUPFAM" id="SSF46894">
    <property type="entry name" value="C-terminal effector domain of the bipartite response regulators"/>
    <property type="match status" value="1"/>
</dbReference>
<dbReference type="SUPFAM" id="SSF52172">
    <property type="entry name" value="CheY-like"/>
    <property type="match status" value="1"/>
</dbReference>
<keyword evidence="1 3" id="KW-0597">Phosphoprotein</keyword>
<dbReference type="PANTHER" id="PTHR43214:SF17">
    <property type="entry name" value="TRANSCRIPTIONAL REGULATORY PROTEIN RCSB"/>
    <property type="match status" value="1"/>
</dbReference>
<keyword evidence="2" id="KW-0238">DNA-binding</keyword>